<proteinExistence type="predicted"/>
<dbReference type="InterPro" id="IPR029058">
    <property type="entry name" value="AB_hydrolase_fold"/>
</dbReference>
<gene>
    <name evidence="3" type="ORF">ACFOYY_38590</name>
</gene>
<evidence type="ECO:0000256" key="1">
    <source>
        <dbReference type="SAM" id="SignalP"/>
    </source>
</evidence>
<feature type="chain" id="PRO_5046595275" evidence="1">
    <location>
        <begin position="26"/>
        <end position="501"/>
    </location>
</feature>
<dbReference type="RefSeq" id="WP_386196216.1">
    <property type="nucleotide sequence ID" value="NZ_JBHSBC010000051.1"/>
</dbReference>
<comment type="caution">
    <text evidence="3">The sequence shown here is derived from an EMBL/GenBank/DDBJ whole genome shotgun (WGS) entry which is preliminary data.</text>
</comment>
<accession>A0ABV8FES5</accession>
<organism evidence="3 4">
    <name type="scientific">Streptosporangium jomthongense</name>
    <dbReference type="NCBI Taxonomy" id="1193683"/>
    <lineage>
        <taxon>Bacteria</taxon>
        <taxon>Bacillati</taxon>
        <taxon>Actinomycetota</taxon>
        <taxon>Actinomycetes</taxon>
        <taxon>Streptosporangiales</taxon>
        <taxon>Streptosporangiaceae</taxon>
        <taxon>Streptosporangium</taxon>
    </lineage>
</organism>
<sequence length="501" mass="52183">MLHAHRWLATAIAGLAMLPGLPAHAASAAPTWCPTVPGHQVECDTVSRPLVQADPALGTVDVAYALIRRSAASAPAAGTIAVNPGGPGNAPIPLTGFYTALLEPLLTDHDLLLVDPRGTNASGALNCGLTLDTLAGRAAVQSAVARCGAVLGPRSRGYTATAVSDDIDAVRARIGVERLHLIGQSYGTYLMQVYARRHPSRVASIVLSGVLPVDADPLQGPGARAFPGMLRTVCERSAGACDADTAVADLRTFATRLRARPITLVVPDPGGGASRTVTFTEGMLAGLALQNAASSNRGNPATIGVMGRFPAMLHDAVRGDYGRLTALAQRLWPGRGGDINESTASAMGCNDFPVLWRPNAPLTQRARQYGRALARTAPGRTGPFSPEATGSARYGFGDFCLQWPKVKGVRPYRPSGTAPDAPVLLLSGDLDANTPATQAAQVTRSFTRTRQIVLPNLGHLVDFERSGCVTGLVSRFVRTGDPGSTACSALIPPLKVEPVTP</sequence>
<feature type="signal peptide" evidence="1">
    <location>
        <begin position="1"/>
        <end position="25"/>
    </location>
</feature>
<keyword evidence="3" id="KW-0378">Hydrolase</keyword>
<dbReference type="InterPro" id="IPR050266">
    <property type="entry name" value="AB_hydrolase_sf"/>
</dbReference>
<dbReference type="Proteomes" id="UP001595698">
    <property type="component" value="Unassembled WGS sequence"/>
</dbReference>
<dbReference type="GO" id="GO:0016787">
    <property type="term" value="F:hydrolase activity"/>
    <property type="evidence" value="ECO:0007669"/>
    <property type="project" value="UniProtKB-KW"/>
</dbReference>
<dbReference type="Pfam" id="PF00561">
    <property type="entry name" value="Abhydrolase_1"/>
    <property type="match status" value="1"/>
</dbReference>
<dbReference type="PANTHER" id="PTHR43798">
    <property type="entry name" value="MONOACYLGLYCEROL LIPASE"/>
    <property type="match status" value="1"/>
</dbReference>
<dbReference type="EMBL" id="JBHSBC010000051">
    <property type="protein sequence ID" value="MFC3986089.1"/>
    <property type="molecule type" value="Genomic_DNA"/>
</dbReference>
<evidence type="ECO:0000259" key="2">
    <source>
        <dbReference type="Pfam" id="PF00561"/>
    </source>
</evidence>
<name>A0ABV8FES5_9ACTN</name>
<reference evidence="4" key="1">
    <citation type="journal article" date="2019" name="Int. J. Syst. Evol. Microbiol.">
        <title>The Global Catalogue of Microorganisms (GCM) 10K type strain sequencing project: providing services to taxonomists for standard genome sequencing and annotation.</title>
        <authorList>
            <consortium name="The Broad Institute Genomics Platform"/>
            <consortium name="The Broad Institute Genome Sequencing Center for Infectious Disease"/>
            <person name="Wu L."/>
            <person name="Ma J."/>
        </authorList>
    </citation>
    <scope>NUCLEOTIDE SEQUENCE [LARGE SCALE GENOMIC DNA]</scope>
    <source>
        <strain evidence="4">TBRC 7912</strain>
    </source>
</reference>
<evidence type="ECO:0000313" key="3">
    <source>
        <dbReference type="EMBL" id="MFC3986089.1"/>
    </source>
</evidence>
<dbReference type="SUPFAM" id="SSF53474">
    <property type="entry name" value="alpha/beta-Hydrolases"/>
    <property type="match status" value="1"/>
</dbReference>
<evidence type="ECO:0000313" key="4">
    <source>
        <dbReference type="Proteomes" id="UP001595698"/>
    </source>
</evidence>
<keyword evidence="1" id="KW-0732">Signal</keyword>
<protein>
    <submittedName>
        <fullName evidence="3">Alpha/beta fold hydrolase</fullName>
    </submittedName>
</protein>
<dbReference type="PANTHER" id="PTHR43798:SF27">
    <property type="entry name" value="HYDROLASE ALPHA_BETA HYDROLASE FOLD FAMILY"/>
    <property type="match status" value="1"/>
</dbReference>
<feature type="domain" description="AB hydrolase-1" evidence="2">
    <location>
        <begin position="82"/>
        <end position="461"/>
    </location>
</feature>
<dbReference type="Gene3D" id="3.40.50.1820">
    <property type="entry name" value="alpha/beta hydrolase"/>
    <property type="match status" value="2"/>
</dbReference>
<dbReference type="InterPro" id="IPR000073">
    <property type="entry name" value="AB_hydrolase_1"/>
</dbReference>
<keyword evidence="4" id="KW-1185">Reference proteome</keyword>